<dbReference type="AlphaFoldDB" id="A0AB38YFB2"/>
<accession>A0AB38YFB2</accession>
<dbReference type="Pfam" id="PF12118">
    <property type="entry name" value="SprA-related"/>
    <property type="match status" value="1"/>
</dbReference>
<evidence type="ECO:0000313" key="2">
    <source>
        <dbReference type="EMBL" id="WLD57751.1"/>
    </source>
</evidence>
<evidence type="ECO:0008006" key="3">
    <source>
        <dbReference type="Google" id="ProtNLM"/>
    </source>
</evidence>
<protein>
    <recommendedName>
        <fullName evidence="3">Catalase</fullName>
    </recommendedName>
</protein>
<organism evidence="2">
    <name type="scientific">Salinispirillum sp. LH 10-3-1</name>
    <dbReference type="NCBI Taxonomy" id="2952525"/>
    <lineage>
        <taxon>Bacteria</taxon>
        <taxon>Pseudomonadati</taxon>
        <taxon>Pseudomonadota</taxon>
        <taxon>Gammaproteobacteria</taxon>
        <taxon>Oceanospirillales</taxon>
        <taxon>Saccharospirillaceae</taxon>
        <taxon>Salinispirillum</taxon>
    </lineage>
</organism>
<proteinExistence type="predicted"/>
<dbReference type="EMBL" id="CP101717">
    <property type="protein sequence ID" value="WLD57751.1"/>
    <property type="molecule type" value="Genomic_DNA"/>
</dbReference>
<feature type="compositionally biased region" description="Polar residues" evidence="1">
    <location>
        <begin position="78"/>
        <end position="88"/>
    </location>
</feature>
<feature type="region of interest" description="Disordered" evidence="1">
    <location>
        <begin position="45"/>
        <end position="134"/>
    </location>
</feature>
<dbReference type="RefSeq" id="WP_304995037.1">
    <property type="nucleotide sequence ID" value="NZ_CP101717.1"/>
</dbReference>
<feature type="compositionally biased region" description="Basic and acidic residues" evidence="1">
    <location>
        <begin position="214"/>
        <end position="263"/>
    </location>
</feature>
<gene>
    <name evidence="2" type="ORF">NFC81_13665</name>
</gene>
<feature type="compositionally biased region" description="Basic and acidic residues" evidence="1">
    <location>
        <begin position="49"/>
        <end position="69"/>
    </location>
</feature>
<dbReference type="InterPro" id="IPR021973">
    <property type="entry name" value="SprA-related"/>
</dbReference>
<feature type="compositionally biased region" description="Basic and acidic residues" evidence="1">
    <location>
        <begin position="94"/>
        <end position="125"/>
    </location>
</feature>
<evidence type="ECO:0000256" key="1">
    <source>
        <dbReference type="SAM" id="MobiDB-lite"/>
    </source>
</evidence>
<sequence length="304" mass="34065">MSTMTGMFPNAITTAYSLERPQVPSTLQNEDSELFPAVKELEPIVGGQNRRELNPEERLMGKSERDRLPQRNGETEEANSQAAMSEQQLRAAKRRGELDAQQRSKLAEIERLSKRDREVRQHEQAHQAVGGQYTGAVTYQFVQGPDGRRYAVAGEVSVDLSPAADPEETIQKMEQIKRAALAPSDPSGQDRRIAAEANAIIAQARAEALKMRLEEGDQASEKRRGLRDDLQLSSEERRAKLAELREAEKEAKESRQRVDDDSKPVNTEVLVQLSRTQQAISELLRNQSIQTARDELGKLINAQI</sequence>
<reference evidence="2" key="1">
    <citation type="submission" date="2022-07" db="EMBL/GenBank/DDBJ databases">
        <title>Complete genome sequence of Salinispirillum sp. LH10-3-1 capable of multiple carbohydrate inversion isolated from a soda lake.</title>
        <authorList>
            <person name="Liu J."/>
            <person name="Zhai Y."/>
            <person name="Zhang H."/>
            <person name="Yang H."/>
            <person name="Qu J."/>
            <person name="Li J."/>
        </authorList>
    </citation>
    <scope>NUCLEOTIDE SEQUENCE</scope>
    <source>
        <strain evidence="2">LH 10-3-1</strain>
    </source>
</reference>
<name>A0AB38YFB2_9GAMM</name>
<feature type="region of interest" description="Disordered" evidence="1">
    <location>
        <begin position="214"/>
        <end position="266"/>
    </location>
</feature>